<dbReference type="InterPro" id="IPR036477">
    <property type="entry name" value="Formyl_transf_N_sf"/>
</dbReference>
<dbReference type="GO" id="GO:0005829">
    <property type="term" value="C:cytosol"/>
    <property type="evidence" value="ECO:0007669"/>
    <property type="project" value="TreeGrafter"/>
</dbReference>
<feature type="binding site" evidence="4">
    <location>
        <begin position="89"/>
        <end position="92"/>
    </location>
    <ligand>
        <name>(6R)-10-formyltetrahydrofolate</name>
        <dbReference type="ChEBI" id="CHEBI:195366"/>
    </ligand>
</feature>
<comment type="catalytic activity">
    <reaction evidence="4">
        <text>N(1)-(5-phospho-beta-D-ribosyl)glycinamide + (6R)-10-formyltetrahydrofolate = N(2)-formyl-N(1)-(5-phospho-beta-D-ribosyl)glycinamide + (6S)-5,6,7,8-tetrahydrofolate + H(+)</text>
        <dbReference type="Rhea" id="RHEA:15053"/>
        <dbReference type="ChEBI" id="CHEBI:15378"/>
        <dbReference type="ChEBI" id="CHEBI:57453"/>
        <dbReference type="ChEBI" id="CHEBI:143788"/>
        <dbReference type="ChEBI" id="CHEBI:147286"/>
        <dbReference type="ChEBI" id="CHEBI:195366"/>
        <dbReference type="EC" id="2.1.2.2"/>
    </reaction>
</comment>
<comment type="pathway">
    <text evidence="1 4">Purine metabolism; IMP biosynthesis via de novo pathway; N(2)-formyl-N(1)-(5-phospho-D-ribosyl)glycinamide from N(1)-(5-phospho-D-ribosyl)glycinamide (10-formyl THF route): step 1/1.</text>
</comment>
<accession>A0A430AP18</accession>
<protein>
    <recommendedName>
        <fullName evidence="4">Phosphoribosylglycinamide formyltransferase</fullName>
        <ecNumber evidence="4">2.1.2.2</ecNumber>
    </recommendedName>
    <alternativeName>
        <fullName evidence="4">5'-phosphoribosylglycinamide transformylase</fullName>
    </alternativeName>
    <alternativeName>
        <fullName evidence="4">GAR transformylase</fullName>
        <shortName evidence="4">GART</shortName>
    </alternativeName>
</protein>
<dbReference type="AlphaFoldDB" id="A0A430AP18"/>
<evidence type="ECO:0000313" key="7">
    <source>
        <dbReference type="Proteomes" id="UP000286773"/>
    </source>
</evidence>
<evidence type="ECO:0000256" key="2">
    <source>
        <dbReference type="ARBA" id="ARBA00022679"/>
    </source>
</evidence>
<comment type="similarity">
    <text evidence="4">Belongs to the GART family.</text>
</comment>
<dbReference type="Proteomes" id="UP000286773">
    <property type="component" value="Unassembled WGS sequence"/>
</dbReference>
<comment type="caution">
    <text evidence="6">The sequence shown here is derived from an EMBL/GenBank/DDBJ whole genome shotgun (WGS) entry which is preliminary data.</text>
</comment>
<dbReference type="NCBIfam" id="TIGR00639">
    <property type="entry name" value="PurN"/>
    <property type="match status" value="1"/>
</dbReference>
<feature type="domain" description="Formyl transferase N-terminal" evidence="5">
    <location>
        <begin position="1"/>
        <end position="181"/>
    </location>
</feature>
<comment type="function">
    <text evidence="4">Catalyzes the transfer of a formyl group from 10-formyltetrahydrofolate to 5-phospho-ribosyl-glycinamide (GAR), producing 5-phospho-ribosyl-N-formylglycinamide (FGAR) and tetrahydrofolate.</text>
</comment>
<dbReference type="GO" id="GO:0006189">
    <property type="term" value="P:'de novo' IMP biosynthetic process"/>
    <property type="evidence" value="ECO:0007669"/>
    <property type="project" value="UniProtKB-UniRule"/>
</dbReference>
<evidence type="ECO:0000256" key="4">
    <source>
        <dbReference type="HAMAP-Rule" id="MF_01930"/>
    </source>
</evidence>
<dbReference type="UniPathway" id="UPA00074">
    <property type="reaction ID" value="UER00126"/>
</dbReference>
<feature type="site" description="Raises pKa of active site His" evidence="4">
    <location>
        <position position="144"/>
    </location>
</feature>
<dbReference type="Pfam" id="PF00551">
    <property type="entry name" value="Formyl_trans_N"/>
    <property type="match status" value="1"/>
</dbReference>
<dbReference type="InterPro" id="IPR004607">
    <property type="entry name" value="GART"/>
</dbReference>
<dbReference type="EMBL" id="NGKC01000017">
    <property type="protein sequence ID" value="RSU09627.1"/>
    <property type="molecule type" value="Genomic_DNA"/>
</dbReference>
<dbReference type="PANTHER" id="PTHR43369">
    <property type="entry name" value="PHOSPHORIBOSYLGLYCINAMIDE FORMYLTRANSFERASE"/>
    <property type="match status" value="1"/>
</dbReference>
<dbReference type="FunFam" id="3.40.50.170:FF:000007">
    <property type="entry name" value="Phosphoribosylglycinamide formyltransferase"/>
    <property type="match status" value="1"/>
</dbReference>
<dbReference type="HAMAP" id="MF_01930">
    <property type="entry name" value="PurN"/>
    <property type="match status" value="1"/>
</dbReference>
<gene>
    <name evidence="4" type="primary">purN</name>
    <name evidence="6" type="ORF">CBF27_12115</name>
</gene>
<sequence>MKIAVFASGNGSNFEAIAEAVETGEIQGEIVMLFSDQPDAYAIERAKRRDIPVISFSPKSCSSKTDYELRILHFLHGYQVELIVLAGYMRIIGETLLSSFPSRIINIHPSLLPAFPGKSGIQDAFKAGVAESGVTVHYVDQGIDTGPIIAQVRVPIHPNDTLAAFEERIHQAEHQLYPRVIQEIIQCRKEDRKS</sequence>
<keyword evidence="3 4" id="KW-0658">Purine biosynthesis</keyword>
<evidence type="ECO:0000313" key="6">
    <source>
        <dbReference type="EMBL" id="RSU09627.1"/>
    </source>
</evidence>
<evidence type="ECO:0000259" key="5">
    <source>
        <dbReference type="Pfam" id="PF00551"/>
    </source>
</evidence>
<name>A0A430AP18_9ENTE</name>
<dbReference type="Gene3D" id="3.40.50.170">
    <property type="entry name" value="Formyl transferase, N-terminal domain"/>
    <property type="match status" value="1"/>
</dbReference>
<dbReference type="PANTHER" id="PTHR43369:SF2">
    <property type="entry name" value="PHOSPHORIBOSYLGLYCINAMIDE FORMYLTRANSFERASE"/>
    <property type="match status" value="1"/>
</dbReference>
<dbReference type="CDD" id="cd08645">
    <property type="entry name" value="FMT_core_GART"/>
    <property type="match status" value="1"/>
</dbReference>
<proteinExistence type="inferred from homology"/>
<feature type="binding site" evidence="4">
    <location>
        <position position="64"/>
    </location>
    <ligand>
        <name>(6R)-10-formyltetrahydrofolate</name>
        <dbReference type="ChEBI" id="CHEBI:195366"/>
    </ligand>
</feature>
<evidence type="ECO:0000256" key="3">
    <source>
        <dbReference type="ARBA" id="ARBA00022755"/>
    </source>
</evidence>
<dbReference type="InterPro" id="IPR002376">
    <property type="entry name" value="Formyl_transf_N"/>
</dbReference>
<feature type="binding site" evidence="4">
    <location>
        <begin position="11"/>
        <end position="13"/>
    </location>
    <ligand>
        <name>N(1)-(5-phospho-beta-D-ribosyl)glycinamide</name>
        <dbReference type="ChEBI" id="CHEBI:143788"/>
    </ligand>
</feature>
<dbReference type="SUPFAM" id="SSF53328">
    <property type="entry name" value="Formyltransferase"/>
    <property type="match status" value="1"/>
</dbReference>
<reference evidence="6 7" key="1">
    <citation type="submission" date="2017-05" db="EMBL/GenBank/DDBJ databases">
        <title>Vagococcus spp. assemblies.</title>
        <authorList>
            <person name="Gulvik C.A."/>
        </authorList>
    </citation>
    <scope>NUCLEOTIDE SEQUENCE [LARGE SCALE GENOMIC DNA]</scope>
    <source>
        <strain evidence="6 7">LMG 24798</strain>
    </source>
</reference>
<keyword evidence="7" id="KW-1185">Reference proteome</keyword>
<dbReference type="OrthoDB" id="9806170at2"/>
<dbReference type="RefSeq" id="WP_126814688.1">
    <property type="nucleotide sequence ID" value="NZ_NGKC01000017.1"/>
</dbReference>
<feature type="binding site" evidence="4">
    <location>
        <position position="106"/>
    </location>
    <ligand>
        <name>(6R)-10-formyltetrahydrofolate</name>
        <dbReference type="ChEBI" id="CHEBI:195366"/>
    </ligand>
</feature>
<evidence type="ECO:0000256" key="1">
    <source>
        <dbReference type="ARBA" id="ARBA00005054"/>
    </source>
</evidence>
<feature type="active site" description="Proton donor" evidence="4">
    <location>
        <position position="108"/>
    </location>
</feature>
<organism evidence="6 7">
    <name type="scientific">Vagococcus acidifermentans</name>
    <dbReference type="NCBI Taxonomy" id="564710"/>
    <lineage>
        <taxon>Bacteria</taxon>
        <taxon>Bacillati</taxon>
        <taxon>Bacillota</taxon>
        <taxon>Bacilli</taxon>
        <taxon>Lactobacillales</taxon>
        <taxon>Enterococcaceae</taxon>
        <taxon>Vagococcus</taxon>
    </lineage>
</organism>
<keyword evidence="2 4" id="KW-0808">Transferase</keyword>
<dbReference type="EC" id="2.1.2.2" evidence="4"/>
<dbReference type="GO" id="GO:0004644">
    <property type="term" value="F:phosphoribosylglycinamide formyltransferase activity"/>
    <property type="evidence" value="ECO:0007669"/>
    <property type="project" value="UniProtKB-UniRule"/>
</dbReference>